<keyword evidence="1" id="KW-0472">Membrane</keyword>
<dbReference type="Proteomes" id="UP000177698">
    <property type="component" value="Unassembled WGS sequence"/>
</dbReference>
<evidence type="ECO:0000313" key="2">
    <source>
        <dbReference type="EMBL" id="OGK40202.1"/>
    </source>
</evidence>
<name>A0A1F7IA24_9BACT</name>
<dbReference type="AlphaFoldDB" id="A0A1F7IA24"/>
<dbReference type="EMBL" id="MGAG01000027">
    <property type="protein sequence ID" value="OGK40202.1"/>
    <property type="molecule type" value="Genomic_DNA"/>
</dbReference>
<dbReference type="Gene3D" id="2.60.40.680">
    <property type="match status" value="1"/>
</dbReference>
<sequence>MAKRKFFYQSGVGAVVLLIIISLIAGSVLLLKNKSSKPQALPGTPILSFSTDPISVGSDENFDLVLKVNPNGAEFHAFELYAKYDLAKVDFQSQDDLSQNIASAYPLIISAIDTDNQTISVVGTRLGSAFTGSEDQEIARVKMKNISGSGAGLLFSWSEDTKLGDKIAFQKLNSQP</sequence>
<reference evidence="2 3" key="1">
    <citation type="journal article" date="2016" name="Nat. Commun.">
        <title>Thousands of microbial genomes shed light on interconnected biogeochemical processes in an aquifer system.</title>
        <authorList>
            <person name="Anantharaman K."/>
            <person name="Brown C.T."/>
            <person name="Hug L.A."/>
            <person name="Sharon I."/>
            <person name="Castelle C.J."/>
            <person name="Probst A.J."/>
            <person name="Thomas B.C."/>
            <person name="Singh A."/>
            <person name="Wilkins M.J."/>
            <person name="Karaoz U."/>
            <person name="Brodie E.L."/>
            <person name="Williams K.H."/>
            <person name="Hubbard S.S."/>
            <person name="Banfield J.F."/>
        </authorList>
    </citation>
    <scope>NUCLEOTIDE SEQUENCE [LARGE SCALE GENOMIC DNA]</scope>
</reference>
<organism evidence="2 3">
    <name type="scientific">Candidatus Roizmanbacteria bacterium RIFCSPLOWO2_01_FULL_37_12</name>
    <dbReference type="NCBI Taxonomy" id="1802056"/>
    <lineage>
        <taxon>Bacteria</taxon>
        <taxon>Candidatus Roizmaniibacteriota</taxon>
    </lineage>
</organism>
<evidence type="ECO:0000256" key="1">
    <source>
        <dbReference type="SAM" id="Phobius"/>
    </source>
</evidence>
<proteinExistence type="predicted"/>
<accession>A0A1F7IA24</accession>
<protein>
    <recommendedName>
        <fullName evidence="4">Cohesin domain-containing protein</fullName>
    </recommendedName>
</protein>
<keyword evidence="1" id="KW-0812">Transmembrane</keyword>
<feature type="transmembrane region" description="Helical" evidence="1">
    <location>
        <begin position="6"/>
        <end position="31"/>
    </location>
</feature>
<evidence type="ECO:0008006" key="4">
    <source>
        <dbReference type="Google" id="ProtNLM"/>
    </source>
</evidence>
<comment type="caution">
    <text evidence="2">The sequence shown here is derived from an EMBL/GenBank/DDBJ whole genome shotgun (WGS) entry which is preliminary data.</text>
</comment>
<gene>
    <name evidence="2" type="ORF">A2954_01675</name>
</gene>
<evidence type="ECO:0000313" key="3">
    <source>
        <dbReference type="Proteomes" id="UP000177698"/>
    </source>
</evidence>
<keyword evidence="1" id="KW-1133">Transmembrane helix</keyword>